<dbReference type="AlphaFoldDB" id="A9NMB6"/>
<accession>A9NMB6</accession>
<reference evidence="2" key="1">
    <citation type="journal article" date="2008" name="BMC Genomics">
        <title>A conifer genomics resource of 200,000 spruce (Picea spp.) ESTs and 6,464 high-quality, sequence-finished full-length cDNAs for Sitka spruce (Picea sitchensis).</title>
        <authorList>
            <person name="Ralph S.G."/>
            <person name="Chun H.J."/>
            <person name="Kolosova N."/>
            <person name="Cooper D."/>
            <person name="Oddy C."/>
            <person name="Ritland C.E."/>
            <person name="Kirkpatrick R."/>
            <person name="Moore R."/>
            <person name="Barber S."/>
            <person name="Holt R.A."/>
            <person name="Jones S.J."/>
            <person name="Marra M.A."/>
            <person name="Douglas C.J."/>
            <person name="Ritland K."/>
            <person name="Bohlmann J."/>
        </authorList>
    </citation>
    <scope>NUCLEOTIDE SEQUENCE</scope>
    <source>
        <tissue evidence="2">Bark</tissue>
    </source>
</reference>
<evidence type="ECO:0000256" key="1">
    <source>
        <dbReference type="SAM" id="MobiDB-lite"/>
    </source>
</evidence>
<evidence type="ECO:0000313" key="2">
    <source>
        <dbReference type="EMBL" id="ABK21777.1"/>
    </source>
</evidence>
<feature type="compositionally biased region" description="Polar residues" evidence="1">
    <location>
        <begin position="13"/>
        <end position="26"/>
    </location>
</feature>
<organism evidence="2">
    <name type="scientific">Picea sitchensis</name>
    <name type="common">Sitka spruce</name>
    <name type="synonym">Pinus sitchensis</name>
    <dbReference type="NCBI Taxonomy" id="3332"/>
    <lineage>
        <taxon>Eukaryota</taxon>
        <taxon>Viridiplantae</taxon>
        <taxon>Streptophyta</taxon>
        <taxon>Embryophyta</taxon>
        <taxon>Tracheophyta</taxon>
        <taxon>Spermatophyta</taxon>
        <taxon>Pinopsida</taxon>
        <taxon>Pinidae</taxon>
        <taxon>Conifers I</taxon>
        <taxon>Pinales</taxon>
        <taxon>Pinaceae</taxon>
        <taxon>Picea</taxon>
    </lineage>
</organism>
<proteinExistence type="evidence at transcript level"/>
<dbReference type="EMBL" id="EF082417">
    <property type="protein sequence ID" value="ABK21777.1"/>
    <property type="molecule type" value="mRNA"/>
</dbReference>
<name>A9NMB6_PICSI</name>
<feature type="region of interest" description="Disordered" evidence="1">
    <location>
        <begin position="1"/>
        <end position="55"/>
    </location>
</feature>
<protein>
    <submittedName>
        <fullName evidence="2">Uncharacterized protein</fullName>
    </submittedName>
</protein>
<sequence length="55" mass="6414">MDLETIPKIQRLPLSSNRMTGNTATTTRKRLRERQRDSPIKIPRTTPLPIEMQPK</sequence>